<dbReference type="InterPro" id="IPR045874">
    <property type="entry name" value="LRK10/LRL21-25-like"/>
</dbReference>
<comment type="catalytic activity">
    <reaction evidence="1">
        <text>Random endo-hydrolysis of N-acetyl-beta-D-glucosaminide (1-&gt;4)-beta-linkages in chitin and chitodextrins.</text>
        <dbReference type="EC" id="3.2.1.14"/>
    </reaction>
</comment>
<feature type="non-terminal residue" evidence="23">
    <location>
        <position position="1"/>
    </location>
</feature>
<keyword evidence="7 20" id="KW-0732">Signal</keyword>
<dbReference type="FunFam" id="3.30.200.20:FF:000178">
    <property type="entry name" value="serine/threonine-protein kinase PBS1-like"/>
    <property type="match status" value="1"/>
</dbReference>
<dbReference type="Pfam" id="PF07714">
    <property type="entry name" value="PK_Tyr_Ser-Thr"/>
    <property type="match status" value="1"/>
</dbReference>
<dbReference type="Gene3D" id="3.20.20.80">
    <property type="entry name" value="Glycosidases"/>
    <property type="match status" value="1"/>
</dbReference>
<dbReference type="GO" id="GO:0005524">
    <property type="term" value="F:ATP binding"/>
    <property type="evidence" value="ECO:0007669"/>
    <property type="project" value="UniProtKB-UniRule"/>
</dbReference>
<evidence type="ECO:0000256" key="4">
    <source>
        <dbReference type="ARBA" id="ARBA00022527"/>
    </source>
</evidence>
<accession>A0A5J9U1J5</accession>
<comment type="caution">
    <text evidence="23">The sequence shown here is derived from an EMBL/GenBank/DDBJ whole genome shotgun (WGS) entry which is preliminary data.</text>
</comment>
<evidence type="ECO:0000256" key="10">
    <source>
        <dbReference type="ARBA" id="ARBA00022801"/>
    </source>
</evidence>
<dbReference type="FunFam" id="1.10.510.10:FF:000590">
    <property type="entry name" value="PR5-like receptor kinase"/>
    <property type="match status" value="1"/>
</dbReference>
<dbReference type="InterPro" id="IPR045321">
    <property type="entry name" value="Cts1-like"/>
</dbReference>
<evidence type="ECO:0000256" key="6">
    <source>
        <dbReference type="ARBA" id="ARBA00022692"/>
    </source>
</evidence>
<evidence type="ECO:0000256" key="7">
    <source>
        <dbReference type="ARBA" id="ARBA00022729"/>
    </source>
</evidence>
<evidence type="ECO:0000256" key="3">
    <source>
        <dbReference type="ARBA" id="ARBA00012729"/>
    </source>
</evidence>
<dbReference type="PROSITE" id="PS00107">
    <property type="entry name" value="PROTEIN_KINASE_ATP"/>
    <property type="match status" value="1"/>
</dbReference>
<evidence type="ECO:0000313" key="23">
    <source>
        <dbReference type="EMBL" id="TVU17572.1"/>
    </source>
</evidence>
<evidence type="ECO:0000256" key="5">
    <source>
        <dbReference type="ARBA" id="ARBA00022679"/>
    </source>
</evidence>
<dbReference type="InterPro" id="IPR008271">
    <property type="entry name" value="Ser/Thr_kinase_AS"/>
</dbReference>
<sequence length="654" mass="71700">MDRMVCHWKLLYVYLLVLAHHAAASDGAVTTVVYWGQNDEGRLAEACSSGLYAMVNIAFLCNFGGGQKPFLNLAGHCDPTIAGGCPLVRQDIHSCQSRGVKVLLSIGGGVGNYSLASALDAQGLATYLWETFLGGTSNNRPFGDAVLDGVDFVIMKSSGGHYDDLAKSLATLYKSDGTRKKAYVLAAAPRCQYPDATFAAALDTGLFDYVSVQFFNNPKCNYAAVGVANNLSVLWEQWARGLPSASLFLGLPASPDAASSGYITPKALATQVLPLVKSAAANCRGIMLWSRFYDKETNYNIVAGTSALSGACIILLTFILWYKTHYGMMPWQRGSRNASRIESFLRKQGTSHPKRYTYSEVRRMTKSFAHKLGQGSFGAVYRGNLPDGREVAVKMLKDTKGDGEDFMNEVASISKTSHVNVVTLLGFCLQGSNRALIYEYMPNGTLERFTFGDNSAEGNQTLSWDKLFEIVIGIARGLEYLHSGCNTRIVHFDIKPQNILLDQEFRPKISDFGLAKLCRKRESKISIVGARGTIGYIAPEVFSRNYGAASSKSDVYSYGMVILEMVGARKQIDVSTGASSKYFPQWLYDDLDQFCGATSEISSETTELVRKMTIVGLWCIQISPVDRPCMSKVLEMLENNTMDLQLPSEALWDS</sequence>
<dbReference type="CDD" id="cd02877">
    <property type="entry name" value="GH18_hevamine_XipI_class_III"/>
    <property type="match status" value="1"/>
</dbReference>
<dbReference type="InterPro" id="IPR017441">
    <property type="entry name" value="Protein_kinase_ATP_BS"/>
</dbReference>
<dbReference type="EC" id="3.2.1.14" evidence="3"/>
<keyword evidence="9" id="KW-0418">Kinase</keyword>
<dbReference type="GO" id="GO:0000272">
    <property type="term" value="P:polysaccharide catabolic process"/>
    <property type="evidence" value="ECO:0007669"/>
    <property type="project" value="UniProtKB-KW"/>
</dbReference>
<dbReference type="PROSITE" id="PS50011">
    <property type="entry name" value="PROTEIN_KINASE_DOM"/>
    <property type="match status" value="1"/>
</dbReference>
<protein>
    <recommendedName>
        <fullName evidence="3">chitinase</fullName>
        <ecNumber evidence="3">3.2.1.14</ecNumber>
    </recommendedName>
</protein>
<keyword evidence="10" id="KW-0378">Hydrolase</keyword>
<keyword evidence="6 19" id="KW-0812">Transmembrane</keyword>
<evidence type="ECO:0000256" key="20">
    <source>
        <dbReference type="SAM" id="SignalP"/>
    </source>
</evidence>
<evidence type="ECO:0000256" key="9">
    <source>
        <dbReference type="ARBA" id="ARBA00022777"/>
    </source>
</evidence>
<dbReference type="Gene3D" id="3.30.200.20">
    <property type="entry name" value="Phosphorylase Kinase, domain 1"/>
    <property type="match status" value="1"/>
</dbReference>
<evidence type="ECO:0000256" key="16">
    <source>
        <dbReference type="ARBA" id="ARBA00023180"/>
    </source>
</evidence>
<organism evidence="23 24">
    <name type="scientific">Eragrostis curvula</name>
    <name type="common">weeping love grass</name>
    <dbReference type="NCBI Taxonomy" id="38414"/>
    <lineage>
        <taxon>Eukaryota</taxon>
        <taxon>Viridiplantae</taxon>
        <taxon>Streptophyta</taxon>
        <taxon>Embryophyta</taxon>
        <taxon>Tracheophyta</taxon>
        <taxon>Spermatophyta</taxon>
        <taxon>Magnoliopsida</taxon>
        <taxon>Liliopsida</taxon>
        <taxon>Poales</taxon>
        <taxon>Poaceae</taxon>
        <taxon>PACMAD clade</taxon>
        <taxon>Chloridoideae</taxon>
        <taxon>Eragrostideae</taxon>
        <taxon>Eragrostidinae</taxon>
        <taxon>Eragrostis</taxon>
    </lineage>
</organism>
<dbReference type="InterPro" id="IPR017853">
    <property type="entry name" value="GH"/>
</dbReference>
<evidence type="ECO:0000256" key="19">
    <source>
        <dbReference type="SAM" id="Phobius"/>
    </source>
</evidence>
<dbReference type="Pfam" id="PF00704">
    <property type="entry name" value="Glyco_hydro_18"/>
    <property type="match status" value="1"/>
</dbReference>
<evidence type="ECO:0000256" key="18">
    <source>
        <dbReference type="PROSITE-ProRule" id="PRU10141"/>
    </source>
</evidence>
<dbReference type="GO" id="GO:0006032">
    <property type="term" value="P:chitin catabolic process"/>
    <property type="evidence" value="ECO:0007669"/>
    <property type="project" value="UniProtKB-KW"/>
</dbReference>
<keyword evidence="12 19" id="KW-1133">Transmembrane helix</keyword>
<dbReference type="SUPFAM" id="SSF56112">
    <property type="entry name" value="Protein kinase-like (PK-like)"/>
    <property type="match status" value="1"/>
</dbReference>
<feature type="binding site" evidence="18">
    <location>
        <position position="394"/>
    </location>
    <ligand>
        <name>ATP</name>
        <dbReference type="ChEBI" id="CHEBI:30616"/>
    </ligand>
</feature>
<keyword evidence="16" id="KW-0325">Glycoprotein</keyword>
<dbReference type="FunFam" id="3.20.20.80:FF:000015">
    <property type="entry name" value="Acidic endochitinase SE2"/>
    <property type="match status" value="1"/>
</dbReference>
<evidence type="ECO:0000256" key="15">
    <source>
        <dbReference type="ARBA" id="ARBA00023157"/>
    </source>
</evidence>
<dbReference type="Gene3D" id="1.10.510.10">
    <property type="entry name" value="Transferase(Phosphotransferase) domain 1"/>
    <property type="match status" value="1"/>
</dbReference>
<keyword evidence="15" id="KW-1015">Disulfide bond</keyword>
<feature type="domain" description="Protein kinase" evidence="21">
    <location>
        <begin position="366"/>
        <end position="642"/>
    </location>
</feature>
<keyword evidence="17" id="KW-0624">Polysaccharide degradation</keyword>
<comment type="subcellular location">
    <subcellularLocation>
        <location evidence="2">Membrane</location>
        <topology evidence="2">Single-pass type I membrane protein</topology>
    </subcellularLocation>
</comment>
<dbReference type="PROSITE" id="PS00108">
    <property type="entry name" value="PROTEIN_KINASE_ST"/>
    <property type="match status" value="1"/>
</dbReference>
<dbReference type="InterPro" id="IPR001245">
    <property type="entry name" value="Ser-Thr/Tyr_kinase_cat_dom"/>
</dbReference>
<dbReference type="PANTHER" id="PTHR27009">
    <property type="entry name" value="RUST RESISTANCE KINASE LR10-RELATED"/>
    <property type="match status" value="1"/>
</dbReference>
<name>A0A5J9U1J5_9POAL</name>
<proteinExistence type="predicted"/>
<dbReference type="OrthoDB" id="6020543at2759"/>
<reference evidence="23 24" key="1">
    <citation type="journal article" date="2019" name="Sci. Rep.">
        <title>A high-quality genome of Eragrostis curvula grass provides insights into Poaceae evolution and supports new strategies to enhance forage quality.</title>
        <authorList>
            <person name="Carballo J."/>
            <person name="Santos B.A.C.M."/>
            <person name="Zappacosta D."/>
            <person name="Garbus I."/>
            <person name="Selva J.P."/>
            <person name="Gallo C.A."/>
            <person name="Diaz A."/>
            <person name="Albertini E."/>
            <person name="Caccamo M."/>
            <person name="Echenique V."/>
        </authorList>
    </citation>
    <scope>NUCLEOTIDE SEQUENCE [LARGE SCALE GENOMIC DNA]</scope>
    <source>
        <strain evidence="24">cv. Victoria</strain>
        <tissue evidence="23">Leaf</tissue>
    </source>
</reference>
<dbReference type="GO" id="GO:0004674">
    <property type="term" value="F:protein serine/threonine kinase activity"/>
    <property type="evidence" value="ECO:0007669"/>
    <property type="project" value="UniProtKB-KW"/>
</dbReference>
<feature type="transmembrane region" description="Helical" evidence="19">
    <location>
        <begin position="301"/>
        <end position="322"/>
    </location>
</feature>
<dbReference type="InterPro" id="IPR011009">
    <property type="entry name" value="Kinase-like_dom_sf"/>
</dbReference>
<evidence type="ECO:0000256" key="1">
    <source>
        <dbReference type="ARBA" id="ARBA00000822"/>
    </source>
</evidence>
<dbReference type="GO" id="GO:0008843">
    <property type="term" value="F:endochitinase activity"/>
    <property type="evidence" value="ECO:0007669"/>
    <property type="project" value="UniProtKB-EC"/>
</dbReference>
<evidence type="ECO:0000256" key="12">
    <source>
        <dbReference type="ARBA" id="ARBA00022989"/>
    </source>
</evidence>
<dbReference type="SMART" id="SM00220">
    <property type="entry name" value="S_TKc"/>
    <property type="match status" value="1"/>
</dbReference>
<evidence type="ECO:0000313" key="24">
    <source>
        <dbReference type="Proteomes" id="UP000324897"/>
    </source>
</evidence>
<keyword evidence="8 18" id="KW-0547">Nucleotide-binding</keyword>
<keyword evidence="13" id="KW-0146">Chitin degradation</keyword>
<keyword evidence="4" id="KW-0723">Serine/threonine-protein kinase</keyword>
<evidence type="ECO:0000256" key="14">
    <source>
        <dbReference type="ARBA" id="ARBA00023136"/>
    </source>
</evidence>
<dbReference type="SUPFAM" id="SSF51445">
    <property type="entry name" value="(Trans)glycosidases"/>
    <property type="match status" value="1"/>
</dbReference>
<dbReference type="Gramene" id="TVU17572">
    <property type="protein sequence ID" value="TVU17572"/>
    <property type="gene ID" value="EJB05_33616"/>
</dbReference>
<keyword evidence="5" id="KW-0808">Transferase</keyword>
<dbReference type="InterPro" id="IPR001223">
    <property type="entry name" value="Glyco_hydro18_cat"/>
</dbReference>
<dbReference type="InterPro" id="IPR000719">
    <property type="entry name" value="Prot_kinase_dom"/>
</dbReference>
<evidence type="ECO:0000259" key="22">
    <source>
        <dbReference type="PROSITE" id="PS51910"/>
    </source>
</evidence>
<dbReference type="AlphaFoldDB" id="A0A5J9U1J5"/>
<evidence type="ECO:0000256" key="11">
    <source>
        <dbReference type="ARBA" id="ARBA00022840"/>
    </source>
</evidence>
<evidence type="ECO:0000256" key="8">
    <source>
        <dbReference type="ARBA" id="ARBA00022741"/>
    </source>
</evidence>
<evidence type="ECO:0000256" key="13">
    <source>
        <dbReference type="ARBA" id="ARBA00023024"/>
    </source>
</evidence>
<keyword evidence="17" id="KW-0119">Carbohydrate metabolism</keyword>
<feature type="chain" id="PRO_5023858776" description="chitinase" evidence="20">
    <location>
        <begin position="25"/>
        <end position="654"/>
    </location>
</feature>
<evidence type="ECO:0000256" key="2">
    <source>
        <dbReference type="ARBA" id="ARBA00004479"/>
    </source>
</evidence>
<dbReference type="PROSITE" id="PS51910">
    <property type="entry name" value="GH18_2"/>
    <property type="match status" value="1"/>
</dbReference>
<evidence type="ECO:0000256" key="17">
    <source>
        <dbReference type="ARBA" id="ARBA00023326"/>
    </source>
</evidence>
<keyword evidence="11 18" id="KW-0067">ATP-binding</keyword>
<keyword evidence="14 19" id="KW-0472">Membrane</keyword>
<dbReference type="EMBL" id="RWGY01000029">
    <property type="protein sequence ID" value="TVU17572.1"/>
    <property type="molecule type" value="Genomic_DNA"/>
</dbReference>
<feature type="domain" description="GH18" evidence="22">
    <location>
        <begin position="29"/>
        <end position="312"/>
    </location>
</feature>
<dbReference type="Proteomes" id="UP000324897">
    <property type="component" value="Chromosome 7"/>
</dbReference>
<feature type="signal peptide" evidence="20">
    <location>
        <begin position="1"/>
        <end position="24"/>
    </location>
</feature>
<gene>
    <name evidence="23" type="ORF">EJB05_33616</name>
</gene>
<evidence type="ECO:0000259" key="21">
    <source>
        <dbReference type="PROSITE" id="PS50011"/>
    </source>
</evidence>
<dbReference type="GO" id="GO:0016020">
    <property type="term" value="C:membrane"/>
    <property type="evidence" value="ECO:0007669"/>
    <property type="project" value="UniProtKB-SubCell"/>
</dbReference>
<keyword evidence="24" id="KW-1185">Reference proteome</keyword>